<dbReference type="AlphaFoldDB" id="E3NDF6"/>
<dbReference type="InterPro" id="IPR001810">
    <property type="entry name" value="F-box_dom"/>
</dbReference>
<gene>
    <name evidence="2" type="ORF">CRE_09792</name>
</gene>
<organism evidence="3">
    <name type="scientific">Caenorhabditis remanei</name>
    <name type="common">Caenorhabditis vulgaris</name>
    <dbReference type="NCBI Taxonomy" id="31234"/>
    <lineage>
        <taxon>Eukaryota</taxon>
        <taxon>Metazoa</taxon>
        <taxon>Ecdysozoa</taxon>
        <taxon>Nematoda</taxon>
        <taxon>Chromadorea</taxon>
        <taxon>Rhabditida</taxon>
        <taxon>Rhabditina</taxon>
        <taxon>Rhabditomorpha</taxon>
        <taxon>Rhabditoidea</taxon>
        <taxon>Rhabditidae</taxon>
        <taxon>Peloderinae</taxon>
        <taxon>Caenorhabditis</taxon>
    </lineage>
</organism>
<dbReference type="PROSITE" id="PS50181">
    <property type="entry name" value="FBOX"/>
    <property type="match status" value="1"/>
</dbReference>
<dbReference type="InterPro" id="IPR012885">
    <property type="entry name" value="F-box_Sdz-33"/>
</dbReference>
<protein>
    <recommendedName>
        <fullName evidence="1">F-box domain-containing protein</fullName>
    </recommendedName>
</protein>
<dbReference type="InParanoid" id="E3NDF6"/>
<evidence type="ECO:0000259" key="1">
    <source>
        <dbReference type="PROSITE" id="PS50181"/>
    </source>
</evidence>
<proteinExistence type="predicted"/>
<dbReference type="Proteomes" id="UP000008281">
    <property type="component" value="Unassembled WGS sequence"/>
</dbReference>
<evidence type="ECO:0000313" key="3">
    <source>
        <dbReference type="Proteomes" id="UP000008281"/>
    </source>
</evidence>
<keyword evidence="3" id="KW-1185">Reference proteome</keyword>
<evidence type="ECO:0000313" key="2">
    <source>
        <dbReference type="EMBL" id="EFO93971.1"/>
    </source>
</evidence>
<dbReference type="PANTHER" id="PTHR21503">
    <property type="entry name" value="F-BOX-CONTAINING HYPOTHETICAL PROTEIN C.ELEGANS"/>
    <property type="match status" value="1"/>
</dbReference>
<dbReference type="HOGENOM" id="CLU_028840_3_1_1"/>
<name>E3NDF6_CAERE</name>
<dbReference type="Pfam" id="PF07735">
    <property type="entry name" value="FBA_2"/>
    <property type="match status" value="1"/>
</dbReference>
<accession>E3NDF6</accession>
<reference evidence="2" key="1">
    <citation type="submission" date="2007-07" db="EMBL/GenBank/DDBJ databases">
        <title>PCAP assembly of the Caenorhabditis remanei genome.</title>
        <authorList>
            <consortium name="The Caenorhabditis remanei Sequencing Consortium"/>
            <person name="Wilson R.K."/>
        </authorList>
    </citation>
    <scope>NUCLEOTIDE SEQUENCE [LARGE SCALE GENOMIC DNA]</scope>
    <source>
        <strain evidence="2">PB4641</strain>
    </source>
</reference>
<dbReference type="Pfam" id="PF00646">
    <property type="entry name" value="F-box"/>
    <property type="match status" value="1"/>
</dbReference>
<dbReference type="EMBL" id="DS268609">
    <property type="protein sequence ID" value="EFO93971.1"/>
    <property type="molecule type" value="Genomic_DNA"/>
</dbReference>
<sequence length="368" mass="43564">MKPLKQFPILRLPFRAMEQVSKGMHSIIKMISNRRSNKFPILRLPFLAIEEIFKAMDPFEIMTFSKISKRTKAVTKSMGFFSKYDIHFCVDKILWIYIRGTNGLVSCNYIITCNEKLDGKIEEEKCLGRISRRVYKYSENPIEEWKQLCIYVLEIFKKQTIDVLSMTMDAFVDQNVSIIDFLKSNVKSVDGCYLLQWYQKNNVDENFTYFLNNITVNNKLDSWLQIKNGDFDGKIPKNLKELNIRNSEWIGFERLLEIDCKHVTLRDNEITNEEWNSFLKKWIAMETHLNLKSLELDNSDLDEFRVHVLPNIPHEVISEEVSRIVPCRHYQTQKIRGGIDIRRTDGKTATFFVRRRRGYEENVLMCIH</sequence>
<feature type="domain" description="F-box" evidence="1">
    <location>
        <begin position="38"/>
        <end position="84"/>
    </location>
</feature>